<reference evidence="1" key="1">
    <citation type="submission" date="2014-09" db="EMBL/GenBank/DDBJ databases">
        <authorList>
            <person name="Magalhaes I.L.F."/>
            <person name="Oliveira U."/>
            <person name="Santos F.R."/>
            <person name="Vidigal T.H.D.A."/>
            <person name="Brescovit A.D."/>
            <person name="Santos A.J."/>
        </authorList>
    </citation>
    <scope>NUCLEOTIDE SEQUENCE</scope>
    <source>
        <tissue evidence="1">Shoot tissue taken approximately 20 cm above the soil surface</tissue>
    </source>
</reference>
<evidence type="ECO:0000313" key="1">
    <source>
        <dbReference type="EMBL" id="JAD76142.1"/>
    </source>
</evidence>
<name>A0A0A9CXF0_ARUDO</name>
<protein>
    <submittedName>
        <fullName evidence="1">Uncharacterized protein</fullName>
    </submittedName>
</protein>
<reference evidence="1" key="2">
    <citation type="journal article" date="2015" name="Data Brief">
        <title>Shoot transcriptome of the giant reed, Arundo donax.</title>
        <authorList>
            <person name="Barrero R.A."/>
            <person name="Guerrero F.D."/>
            <person name="Moolhuijzen P."/>
            <person name="Goolsby J.A."/>
            <person name="Tidwell J."/>
            <person name="Bellgard S.E."/>
            <person name="Bellgard M.I."/>
        </authorList>
    </citation>
    <scope>NUCLEOTIDE SEQUENCE</scope>
    <source>
        <tissue evidence="1">Shoot tissue taken approximately 20 cm above the soil surface</tissue>
    </source>
</reference>
<dbReference type="EMBL" id="GBRH01221753">
    <property type="protein sequence ID" value="JAD76142.1"/>
    <property type="molecule type" value="Transcribed_RNA"/>
</dbReference>
<organism evidence="1">
    <name type="scientific">Arundo donax</name>
    <name type="common">Giant reed</name>
    <name type="synonym">Donax arundinaceus</name>
    <dbReference type="NCBI Taxonomy" id="35708"/>
    <lineage>
        <taxon>Eukaryota</taxon>
        <taxon>Viridiplantae</taxon>
        <taxon>Streptophyta</taxon>
        <taxon>Embryophyta</taxon>
        <taxon>Tracheophyta</taxon>
        <taxon>Spermatophyta</taxon>
        <taxon>Magnoliopsida</taxon>
        <taxon>Liliopsida</taxon>
        <taxon>Poales</taxon>
        <taxon>Poaceae</taxon>
        <taxon>PACMAD clade</taxon>
        <taxon>Arundinoideae</taxon>
        <taxon>Arundineae</taxon>
        <taxon>Arundo</taxon>
    </lineage>
</organism>
<accession>A0A0A9CXF0</accession>
<sequence length="44" mass="4890">MLCRISCNSRTGFLSSVCNCSCASVAERPRSCWWAEPVIFFLSA</sequence>
<dbReference type="AlphaFoldDB" id="A0A0A9CXF0"/>
<proteinExistence type="predicted"/>